<accession>A0ABY7ZRX3</accession>
<sequence length="91" mass="9489">MSGHVVGDLEAASEAYRAALQRVQDGLAEVASARADVPKVRERLADAIVAAYRGGTRVGEIARVTGYGREQVRRILRAGGVEPGNAGSVDA</sequence>
<evidence type="ECO:0000313" key="2">
    <source>
        <dbReference type="Proteomes" id="UP001219605"/>
    </source>
</evidence>
<dbReference type="EMBL" id="CP118615">
    <property type="protein sequence ID" value="WDZ85650.1"/>
    <property type="molecule type" value="Genomic_DNA"/>
</dbReference>
<organism evidence="1 2">
    <name type="scientific">Micromonospora cathayae</name>
    <dbReference type="NCBI Taxonomy" id="3028804"/>
    <lineage>
        <taxon>Bacteria</taxon>
        <taxon>Bacillati</taxon>
        <taxon>Actinomycetota</taxon>
        <taxon>Actinomycetes</taxon>
        <taxon>Micromonosporales</taxon>
        <taxon>Micromonosporaceae</taxon>
        <taxon>Micromonospora</taxon>
    </lineage>
</organism>
<evidence type="ECO:0000313" key="1">
    <source>
        <dbReference type="EMBL" id="WDZ85650.1"/>
    </source>
</evidence>
<dbReference type="RefSeq" id="WP_275032378.1">
    <property type="nucleotide sequence ID" value="NZ_CP118615.1"/>
</dbReference>
<gene>
    <name evidence="1" type="ORF">PVK37_04150</name>
</gene>
<dbReference type="Gene3D" id="1.10.10.60">
    <property type="entry name" value="Homeodomain-like"/>
    <property type="match status" value="1"/>
</dbReference>
<reference evidence="1 2" key="1">
    <citation type="submission" date="2023-02" db="EMBL/GenBank/DDBJ databases">
        <authorList>
            <person name="Mo P."/>
        </authorList>
    </citation>
    <scope>NUCLEOTIDE SEQUENCE [LARGE SCALE GENOMIC DNA]</scope>
    <source>
        <strain evidence="1 2">HUAS 3</strain>
    </source>
</reference>
<dbReference type="Proteomes" id="UP001219605">
    <property type="component" value="Chromosome"/>
</dbReference>
<keyword evidence="2" id="KW-1185">Reference proteome</keyword>
<protein>
    <recommendedName>
        <fullName evidence="3">Helix-turn-helix domain-containing protein</fullName>
    </recommendedName>
</protein>
<proteinExistence type="predicted"/>
<name>A0ABY7ZRX3_9ACTN</name>
<evidence type="ECO:0008006" key="3">
    <source>
        <dbReference type="Google" id="ProtNLM"/>
    </source>
</evidence>